<sequence>MTETGEAPVYVQELEPVAGSLGLSAPGGALPLVIAGSASP</sequence>
<organism evidence="1 2">
    <name type="scientific">Streptomyces paradoxus</name>
    <dbReference type="NCBI Taxonomy" id="66375"/>
    <lineage>
        <taxon>Bacteria</taxon>
        <taxon>Bacillati</taxon>
        <taxon>Actinomycetota</taxon>
        <taxon>Actinomycetes</taxon>
        <taxon>Kitasatosporales</taxon>
        <taxon>Streptomycetaceae</taxon>
        <taxon>Streptomyces</taxon>
    </lineage>
</organism>
<gene>
    <name evidence="1" type="ORF">HNR57_004118</name>
</gene>
<evidence type="ECO:0000313" key="1">
    <source>
        <dbReference type="EMBL" id="MBB6078192.1"/>
    </source>
</evidence>
<evidence type="ECO:0000313" key="2">
    <source>
        <dbReference type="Proteomes" id="UP000591537"/>
    </source>
</evidence>
<comment type="caution">
    <text evidence="1">The sequence shown here is derived from an EMBL/GenBank/DDBJ whole genome shotgun (WGS) entry which is preliminary data.</text>
</comment>
<reference evidence="1 2" key="1">
    <citation type="submission" date="2020-08" db="EMBL/GenBank/DDBJ databases">
        <title>Genomic Encyclopedia of Type Strains, Phase IV (KMG-IV): sequencing the most valuable type-strain genomes for metagenomic binning, comparative biology and taxonomic classification.</title>
        <authorList>
            <person name="Goeker M."/>
        </authorList>
    </citation>
    <scope>NUCLEOTIDE SEQUENCE [LARGE SCALE GENOMIC DNA]</scope>
    <source>
        <strain evidence="1 2">DSM 43350</strain>
    </source>
</reference>
<dbReference type="Proteomes" id="UP000591537">
    <property type="component" value="Unassembled WGS sequence"/>
</dbReference>
<name>A0A7W9TED9_9ACTN</name>
<accession>A0A7W9TED9</accession>
<proteinExistence type="predicted"/>
<dbReference type="RefSeq" id="WP_281403894.1">
    <property type="nucleotide sequence ID" value="NZ_BAAARS010000005.1"/>
</dbReference>
<dbReference type="EMBL" id="JACHGV010000005">
    <property type="protein sequence ID" value="MBB6078192.1"/>
    <property type="molecule type" value="Genomic_DNA"/>
</dbReference>
<keyword evidence="2" id="KW-1185">Reference proteome</keyword>
<protein>
    <submittedName>
        <fullName evidence="1">Uncharacterized protein</fullName>
    </submittedName>
</protein>
<dbReference type="AlphaFoldDB" id="A0A7W9TED9"/>